<evidence type="ECO:0000313" key="3">
    <source>
        <dbReference type="Proteomes" id="UP000033096"/>
    </source>
</evidence>
<dbReference type="AlphaFoldDB" id="A0A0E3Q4X8"/>
<dbReference type="InterPro" id="IPR038717">
    <property type="entry name" value="Tc1-like_DDE_dom"/>
</dbReference>
<dbReference type="PATRIC" id="fig|1434123.4.peg.1834"/>
<dbReference type="STRING" id="1434123.MSVAZ_1531"/>
<name>A0A0E3Q4X8_9EURY</name>
<dbReference type="Pfam" id="PF13358">
    <property type="entry name" value="DDE_3"/>
    <property type="match status" value="1"/>
</dbReference>
<evidence type="ECO:0000313" key="2">
    <source>
        <dbReference type="EMBL" id="AKB43800.1"/>
    </source>
</evidence>
<protein>
    <submittedName>
        <fullName evidence="2">Mobile element protein</fullName>
    </submittedName>
</protein>
<evidence type="ECO:0000259" key="1">
    <source>
        <dbReference type="Pfam" id="PF13358"/>
    </source>
</evidence>
<gene>
    <name evidence="2" type="ORF">MSVAZ_1531</name>
</gene>
<sequence>MEMVLDVYKRPFDPLNPVICMDESPKQLIAETIIPIPCSSGKTARYDYEYKRCGVCNIFLACEPLAGKRMVNITERKTKQDWAYFREKIALQRENANKITLIMDNQILMSLDLSMKHFHQLKQRHCGIGLSLCTHQNMEVG</sequence>
<accession>A0A0E3Q4X8</accession>
<dbReference type="HOGENOM" id="CLU_1933257_0_0_2"/>
<dbReference type="Proteomes" id="UP000033096">
    <property type="component" value="Chromosome"/>
</dbReference>
<feature type="domain" description="Tc1-like transposase DDE" evidence="1">
    <location>
        <begin position="17"/>
        <end position="106"/>
    </location>
</feature>
<dbReference type="KEGG" id="mvc:MSVAZ_1531"/>
<organism evidence="2 3">
    <name type="scientific">Methanosarcina vacuolata Z-761</name>
    <dbReference type="NCBI Taxonomy" id="1434123"/>
    <lineage>
        <taxon>Archaea</taxon>
        <taxon>Methanobacteriati</taxon>
        <taxon>Methanobacteriota</taxon>
        <taxon>Stenosarchaea group</taxon>
        <taxon>Methanomicrobia</taxon>
        <taxon>Methanosarcinales</taxon>
        <taxon>Methanosarcinaceae</taxon>
        <taxon>Methanosarcina</taxon>
    </lineage>
</organism>
<dbReference type="EMBL" id="CP009520">
    <property type="protein sequence ID" value="AKB43800.1"/>
    <property type="molecule type" value="Genomic_DNA"/>
</dbReference>
<reference evidence="2 3" key="1">
    <citation type="submission" date="2014-07" db="EMBL/GenBank/DDBJ databases">
        <title>Methanogenic archaea and the global carbon cycle.</title>
        <authorList>
            <person name="Henriksen J.R."/>
            <person name="Luke J."/>
            <person name="Reinhart S."/>
            <person name="Benedict M.N."/>
            <person name="Youngblut N.D."/>
            <person name="Metcalf M.E."/>
            <person name="Whitaker R.J."/>
            <person name="Metcalf W.W."/>
        </authorList>
    </citation>
    <scope>NUCLEOTIDE SEQUENCE [LARGE SCALE GENOMIC DNA]</scope>
    <source>
        <strain evidence="2 3">Z-761</strain>
    </source>
</reference>
<keyword evidence="3" id="KW-1185">Reference proteome</keyword>
<proteinExistence type="predicted"/>